<dbReference type="GO" id="GO:0016831">
    <property type="term" value="F:carboxy-lyase activity"/>
    <property type="evidence" value="ECO:0007669"/>
    <property type="project" value="InterPro"/>
</dbReference>
<reference evidence="3" key="1">
    <citation type="submission" date="2015-10" db="EMBL/GenBank/DDBJ databases">
        <title>Biosynthesis of SCL-MCL polyhydroxyalkanoates by metagenomic clones in Pseudomonas putida.</title>
        <authorList>
            <person name="Cheng J."/>
            <person name="Charles T.C."/>
        </authorList>
    </citation>
    <scope>NUCLEOTIDE SEQUENCE</scope>
</reference>
<dbReference type="InterPro" id="IPR032465">
    <property type="entry name" value="ACMSD"/>
</dbReference>
<dbReference type="SUPFAM" id="SSF51556">
    <property type="entry name" value="Metallo-dependent hydrolases"/>
    <property type="match status" value="1"/>
</dbReference>
<dbReference type="PANTHER" id="PTHR21240">
    <property type="entry name" value="2-AMINO-3-CARBOXYLMUCONATE-6-SEMIALDEHYDE DECARBOXYLASE"/>
    <property type="match status" value="1"/>
</dbReference>
<feature type="domain" description="Amidohydrolase-related" evidence="2">
    <location>
        <begin position="52"/>
        <end position="367"/>
    </location>
</feature>
<evidence type="ECO:0000313" key="3">
    <source>
        <dbReference type="EMBL" id="ALV86374.1"/>
    </source>
</evidence>
<dbReference type="InterPro" id="IPR032466">
    <property type="entry name" value="Metal_Hydrolase"/>
</dbReference>
<dbReference type="GO" id="GO:0019748">
    <property type="term" value="P:secondary metabolic process"/>
    <property type="evidence" value="ECO:0007669"/>
    <property type="project" value="TreeGrafter"/>
</dbReference>
<sequence>MSLLSRIAHPHRHGGGFWFCGCAGLPIVPEGGGSTQGQRAPVILKGRRAPTIDVHAHCYFQAAIDLMGDEAKTVLPPVKGVPEHFLQMDLQLAARFAAMDRMGIDLQVLSINPFWYRKDRDTAAAICRIHNERLAELCARHPKRLAAFASLPMQAPELAVQMLDHAVRKLGLKGAAIGGSVAGRDFSHMEFHPVLAKAQELGAMLFIHPQSTPELAARFKGNGWLSNVIGNPLDTTIALQKLIFEGVFDAMPELKVLGAHGGGFLGSYAPRMDRSCFVSPQNCDPAIRLKKKPTQYIRQIHFDSLVFTGEALRHLAAEVGASQIMIGTDHPIPWEDDPVGHVMATPELSDDDRLAILGGNAMRVLDLEI</sequence>
<evidence type="ECO:0000256" key="1">
    <source>
        <dbReference type="ARBA" id="ARBA00023239"/>
    </source>
</evidence>
<dbReference type="InterPro" id="IPR006680">
    <property type="entry name" value="Amidohydro-rel"/>
</dbReference>
<name>A0A0U3SYR7_9BACT</name>
<accession>A0A0U3SYR7</accession>
<organism evidence="3">
    <name type="scientific">uncultured bacterium 8</name>
    <dbReference type="NCBI Taxonomy" id="1136413"/>
    <lineage>
        <taxon>Bacteria</taxon>
        <taxon>environmental samples</taxon>
    </lineage>
</organism>
<dbReference type="PANTHER" id="PTHR21240:SF28">
    <property type="entry name" value="ISO-OROTATE DECARBOXYLASE (EUROFUNG)"/>
    <property type="match status" value="1"/>
</dbReference>
<dbReference type="AlphaFoldDB" id="A0A0U3SYR7"/>
<dbReference type="Pfam" id="PF04909">
    <property type="entry name" value="Amidohydro_2"/>
    <property type="match status" value="1"/>
</dbReference>
<evidence type="ECO:0000259" key="2">
    <source>
        <dbReference type="Pfam" id="PF04909"/>
    </source>
</evidence>
<dbReference type="GO" id="GO:0016787">
    <property type="term" value="F:hydrolase activity"/>
    <property type="evidence" value="ECO:0007669"/>
    <property type="project" value="InterPro"/>
</dbReference>
<dbReference type="GO" id="GO:0005737">
    <property type="term" value="C:cytoplasm"/>
    <property type="evidence" value="ECO:0007669"/>
    <property type="project" value="TreeGrafter"/>
</dbReference>
<protein>
    <recommendedName>
        <fullName evidence="2">Amidohydrolase-related domain-containing protein</fullName>
    </recommendedName>
</protein>
<dbReference type="EMBL" id="KT944260">
    <property type="protein sequence ID" value="ALV86374.1"/>
    <property type="molecule type" value="Genomic_DNA"/>
</dbReference>
<keyword evidence="1" id="KW-0456">Lyase</keyword>
<dbReference type="Gene3D" id="3.20.20.140">
    <property type="entry name" value="Metal-dependent hydrolases"/>
    <property type="match status" value="1"/>
</dbReference>
<proteinExistence type="predicted"/>